<dbReference type="Pfam" id="PF00990">
    <property type="entry name" value="GGDEF"/>
    <property type="match status" value="1"/>
</dbReference>
<dbReference type="GO" id="GO:0071111">
    <property type="term" value="F:cyclic-guanylate-specific phosphodiesterase activity"/>
    <property type="evidence" value="ECO:0007669"/>
    <property type="project" value="InterPro"/>
</dbReference>
<accession>V5WL51</accession>
<dbReference type="EMBL" id="CP006939">
    <property type="protein sequence ID" value="AHC16289.1"/>
    <property type="molecule type" value="Genomic_DNA"/>
</dbReference>
<dbReference type="SMART" id="SM00267">
    <property type="entry name" value="GGDEF"/>
    <property type="match status" value="1"/>
</dbReference>
<reference evidence="3 4" key="1">
    <citation type="journal article" date="2015" name="Stand. Genomic Sci.">
        <title>Complete genome sequence and description of Salinispira pacifica gen. nov., sp. nov., a novel spirochaete isolated form a hypersaline microbial mat.</title>
        <authorList>
            <person name="Ben Hania W."/>
            <person name="Joseph M."/>
            <person name="Schumann P."/>
            <person name="Bunk B."/>
            <person name="Fiebig A."/>
            <person name="Sproer C."/>
            <person name="Klenk H.P."/>
            <person name="Fardeau M.L."/>
            <person name="Spring S."/>
        </authorList>
    </citation>
    <scope>NUCLEOTIDE SEQUENCE [LARGE SCALE GENOMIC DNA]</scope>
    <source>
        <strain evidence="3 4">L21-RPul-D2</strain>
    </source>
</reference>
<dbReference type="RefSeq" id="WP_024269186.1">
    <property type="nucleotide sequence ID" value="NC_023035.1"/>
</dbReference>
<dbReference type="CDD" id="cd01948">
    <property type="entry name" value="EAL"/>
    <property type="match status" value="1"/>
</dbReference>
<keyword evidence="4" id="KW-1185">Reference proteome</keyword>
<dbReference type="eggNOG" id="COG5001">
    <property type="taxonomic scope" value="Bacteria"/>
</dbReference>
<gene>
    <name evidence="3" type="ORF">L21SP2_2943</name>
</gene>
<protein>
    <submittedName>
        <fullName evidence="3">Diguanylate cyclase/phosphodiesterase (GGDEF &amp; EAL domains) with PAS/PAC sensor(S)</fullName>
    </submittedName>
</protein>
<proteinExistence type="predicted"/>
<dbReference type="InterPro" id="IPR000160">
    <property type="entry name" value="GGDEF_dom"/>
</dbReference>
<dbReference type="STRING" id="1307761.L21SP2_2943"/>
<dbReference type="InterPro" id="IPR001633">
    <property type="entry name" value="EAL_dom"/>
</dbReference>
<dbReference type="InterPro" id="IPR043128">
    <property type="entry name" value="Rev_trsase/Diguanyl_cyclase"/>
</dbReference>
<evidence type="ECO:0000313" key="3">
    <source>
        <dbReference type="EMBL" id="AHC16289.1"/>
    </source>
</evidence>
<dbReference type="HOGENOM" id="CLU_000445_70_50_12"/>
<sequence length="545" mass="61931">MSEAMNIKQIMKLALDGSPDPTLAFTVNGDIIFSNTAARNLFDEECEPGKTITDVASKLPEKDPLLSQFEKAAGKGRAFVTELMPLNTRRLYQRRFIPIMAQTQVVGVYLYLRARETAGSPEMDTTRSLDLLLETELEHSGRDPRDQRLALFMIQIRNFSELRALYGNGITETIMDHLNMTIRSSLRDNDLLFQIDADRLLAMVTRYAWKSDLLIIAQRIEDQIAIPFHTRETVLHLLPSIGIAMFPDDGETKDLLLSNVQTALNRAVEQEVPYMMYNPELHDRAMERLMIRGDLNRAIREQELELYYMPIVNDSREIIGLEALLRWNHPQRGLMTPDSFLPIAVHSRIIGNITKWVMYKVIQHQKNELSDFPVYSSFNISAQDLNDDFFLDSLKTAMGRDFDPARLRVELTENEIMSDFSVNAAKMQKLQKSGIGVMVDDFGTGHSSLTYLSELPASYLKVDRSFLKDVSHDEGSMEFLKIAIQLGHVRNKKVVLEGVETEELWDLLNQSGSDLFMGMALGEPLPLKDTIALLERHFANLPGTG</sequence>
<dbReference type="PROSITE" id="PS50887">
    <property type="entry name" value="GGDEF"/>
    <property type="match status" value="1"/>
</dbReference>
<dbReference type="InterPro" id="IPR029787">
    <property type="entry name" value="Nucleotide_cyclase"/>
</dbReference>
<dbReference type="Pfam" id="PF00563">
    <property type="entry name" value="EAL"/>
    <property type="match status" value="1"/>
</dbReference>
<dbReference type="Gene3D" id="3.30.70.270">
    <property type="match status" value="1"/>
</dbReference>
<organism evidence="3 4">
    <name type="scientific">Salinispira pacifica</name>
    <dbReference type="NCBI Taxonomy" id="1307761"/>
    <lineage>
        <taxon>Bacteria</taxon>
        <taxon>Pseudomonadati</taxon>
        <taxon>Spirochaetota</taxon>
        <taxon>Spirochaetia</taxon>
        <taxon>Spirochaetales</taxon>
        <taxon>Spirochaetaceae</taxon>
        <taxon>Salinispira</taxon>
    </lineage>
</organism>
<name>V5WL51_9SPIO</name>
<dbReference type="InterPro" id="IPR050706">
    <property type="entry name" value="Cyclic-di-GMP_PDE-like"/>
</dbReference>
<dbReference type="KEGG" id="slr:L21SP2_2943"/>
<evidence type="ECO:0000259" key="2">
    <source>
        <dbReference type="PROSITE" id="PS50887"/>
    </source>
</evidence>
<dbReference type="Proteomes" id="UP000018680">
    <property type="component" value="Chromosome"/>
</dbReference>
<dbReference type="InterPro" id="IPR035919">
    <property type="entry name" value="EAL_sf"/>
</dbReference>
<dbReference type="Gene3D" id="3.20.20.450">
    <property type="entry name" value="EAL domain"/>
    <property type="match status" value="1"/>
</dbReference>
<dbReference type="SUPFAM" id="SSF141868">
    <property type="entry name" value="EAL domain-like"/>
    <property type="match status" value="1"/>
</dbReference>
<dbReference type="AlphaFoldDB" id="V5WL51"/>
<feature type="domain" description="GGDEF" evidence="2">
    <location>
        <begin position="147"/>
        <end position="279"/>
    </location>
</feature>
<dbReference type="SMART" id="SM00052">
    <property type="entry name" value="EAL"/>
    <property type="match status" value="1"/>
</dbReference>
<dbReference type="PROSITE" id="PS50883">
    <property type="entry name" value="EAL"/>
    <property type="match status" value="1"/>
</dbReference>
<evidence type="ECO:0000259" key="1">
    <source>
        <dbReference type="PROSITE" id="PS50883"/>
    </source>
</evidence>
<dbReference type="PANTHER" id="PTHR33121">
    <property type="entry name" value="CYCLIC DI-GMP PHOSPHODIESTERASE PDEF"/>
    <property type="match status" value="1"/>
</dbReference>
<dbReference type="PANTHER" id="PTHR33121:SF70">
    <property type="entry name" value="SIGNALING PROTEIN YKOW"/>
    <property type="match status" value="1"/>
</dbReference>
<evidence type="ECO:0000313" key="4">
    <source>
        <dbReference type="Proteomes" id="UP000018680"/>
    </source>
</evidence>
<feature type="domain" description="EAL" evidence="1">
    <location>
        <begin position="288"/>
        <end position="538"/>
    </location>
</feature>
<dbReference type="Gene3D" id="3.30.450.20">
    <property type="entry name" value="PAS domain"/>
    <property type="match status" value="1"/>
</dbReference>
<dbReference type="SUPFAM" id="SSF55073">
    <property type="entry name" value="Nucleotide cyclase"/>
    <property type="match status" value="1"/>
</dbReference>